<dbReference type="GO" id="GO:0005634">
    <property type="term" value="C:nucleus"/>
    <property type="evidence" value="ECO:0007669"/>
    <property type="project" value="TreeGrafter"/>
</dbReference>
<organism evidence="3 4">
    <name type="scientific">Anopheles atroparvus</name>
    <name type="common">European mosquito</name>
    <dbReference type="NCBI Taxonomy" id="41427"/>
    <lineage>
        <taxon>Eukaryota</taxon>
        <taxon>Metazoa</taxon>
        <taxon>Ecdysozoa</taxon>
        <taxon>Arthropoda</taxon>
        <taxon>Hexapoda</taxon>
        <taxon>Insecta</taxon>
        <taxon>Pterygota</taxon>
        <taxon>Neoptera</taxon>
        <taxon>Endopterygota</taxon>
        <taxon>Diptera</taxon>
        <taxon>Nematocera</taxon>
        <taxon>Culicoidea</taxon>
        <taxon>Culicidae</taxon>
        <taxon>Anophelinae</taxon>
        <taxon>Anopheles</taxon>
    </lineage>
</organism>
<dbReference type="SMART" id="SM00595">
    <property type="entry name" value="MADF"/>
    <property type="match status" value="1"/>
</dbReference>
<feature type="compositionally biased region" description="Polar residues" evidence="1">
    <location>
        <begin position="240"/>
        <end position="276"/>
    </location>
</feature>
<proteinExistence type="predicted"/>
<dbReference type="AlphaFoldDB" id="A0AAG5CNU2"/>
<dbReference type="InterPro" id="IPR039353">
    <property type="entry name" value="TF_Adf1"/>
</dbReference>
<feature type="region of interest" description="Disordered" evidence="1">
    <location>
        <begin position="182"/>
        <end position="285"/>
    </location>
</feature>
<dbReference type="PANTHER" id="PTHR12243:SF69">
    <property type="entry name" value="SI:CH73-59F11.3"/>
    <property type="match status" value="1"/>
</dbReference>
<reference evidence="3" key="1">
    <citation type="submission" date="2024-04" db="UniProtKB">
        <authorList>
            <consortium name="EnsemblMetazoa"/>
        </authorList>
    </citation>
    <scope>IDENTIFICATION</scope>
    <source>
        <strain evidence="3">EBRO</strain>
    </source>
</reference>
<dbReference type="InterPro" id="IPR006578">
    <property type="entry name" value="MADF-dom"/>
</dbReference>
<name>A0AAG5CNU2_ANOAO</name>
<evidence type="ECO:0000259" key="2">
    <source>
        <dbReference type="PROSITE" id="PS51029"/>
    </source>
</evidence>
<feature type="compositionally biased region" description="Polar residues" evidence="1">
    <location>
        <begin position="207"/>
        <end position="223"/>
    </location>
</feature>
<dbReference type="PROSITE" id="PS51029">
    <property type="entry name" value="MADF"/>
    <property type="match status" value="1"/>
</dbReference>
<evidence type="ECO:0000313" key="4">
    <source>
        <dbReference type="Proteomes" id="UP000075880"/>
    </source>
</evidence>
<dbReference type="Pfam" id="PF10545">
    <property type="entry name" value="MADF_DNA_bdg"/>
    <property type="match status" value="1"/>
</dbReference>
<accession>A0AAG5CNU2</accession>
<protein>
    <recommendedName>
        <fullName evidence="2">MADF domain-containing protein</fullName>
    </recommendedName>
</protein>
<sequence>MMNENNEKIMGGGEFSGRKRVSMDEKQHTNNCLIVGTCGCDSSTQIAFRTESRILRAATSKDVTVEMTNEACLTFISKVQGHGCLWNRKNEGYKNVLSQRDAWKALEAELKLPYELLRQKWKSLQSSYRHYSKKYEASLRTGSATDDIAYPTWYAYEAMSFLSASYHPGSSFDSLKLFEPTAPSTVTREPSPPPVPLTRTPSPQPGPSTRTPSSQPGPSTRAPSPQPGPSTRAPSPQPGPSTRTPSSQPGPSTRALSPQPRPQSTHAPTLLTTPPGQRSRGAKRRWDEANLRYNENVLRALEKVSATSDRLMEERRTAQTDGAVFSQWVGGMLDEWSPQRRHAVKVAIRQIICKADAARFRERMGMNPEDLFEDDEDEDD</sequence>
<dbReference type="Proteomes" id="UP000075880">
    <property type="component" value="Unassembled WGS sequence"/>
</dbReference>
<feature type="compositionally biased region" description="Pro residues" evidence="1">
    <location>
        <begin position="190"/>
        <end position="206"/>
    </location>
</feature>
<dbReference type="EnsemblMetazoa" id="ENSAATROPT000517">
    <property type="protein sequence ID" value="ENSAATROPP000490"/>
    <property type="gene ID" value="ENSAATROPG000421"/>
</dbReference>
<feature type="domain" description="MADF" evidence="2">
    <location>
        <begin position="74"/>
        <end position="167"/>
    </location>
</feature>
<dbReference type="GO" id="GO:0005667">
    <property type="term" value="C:transcription regulator complex"/>
    <property type="evidence" value="ECO:0007669"/>
    <property type="project" value="TreeGrafter"/>
</dbReference>
<dbReference type="GO" id="GO:0006357">
    <property type="term" value="P:regulation of transcription by RNA polymerase II"/>
    <property type="evidence" value="ECO:0007669"/>
    <property type="project" value="TreeGrafter"/>
</dbReference>
<keyword evidence="4" id="KW-1185">Reference proteome</keyword>
<evidence type="ECO:0000313" key="3">
    <source>
        <dbReference type="EnsemblMetazoa" id="ENSAATROPP000490"/>
    </source>
</evidence>
<dbReference type="PANTHER" id="PTHR12243">
    <property type="entry name" value="MADF DOMAIN TRANSCRIPTION FACTOR"/>
    <property type="match status" value="1"/>
</dbReference>
<dbReference type="PRINTS" id="PR01217">
    <property type="entry name" value="PRICHEXTENSN"/>
</dbReference>
<evidence type="ECO:0000256" key="1">
    <source>
        <dbReference type="SAM" id="MobiDB-lite"/>
    </source>
</evidence>